<accession>A0ABY4E7K6</accession>
<dbReference type="PROSITE" id="PS51208">
    <property type="entry name" value="AUTOTRANSPORTER"/>
    <property type="match status" value="1"/>
</dbReference>
<feature type="compositionally biased region" description="Acidic residues" evidence="1">
    <location>
        <begin position="68"/>
        <end position="78"/>
    </location>
</feature>
<reference evidence="3 4" key="1">
    <citation type="journal article" date="2022" name="Res Sq">
        <title>Evolution of multicellular longitudinally dividing oral cavity symbionts (Neisseriaceae).</title>
        <authorList>
            <person name="Nyongesa S."/>
            <person name="Weber P."/>
            <person name="Bernet E."/>
            <person name="Pullido F."/>
            <person name="Nieckarz M."/>
            <person name="Delaby M."/>
            <person name="Nieves C."/>
            <person name="Viehboeck T."/>
            <person name="Krause N."/>
            <person name="Rivera-Millot A."/>
            <person name="Nakamura A."/>
            <person name="Vischer N."/>
            <person name="VanNieuwenhze M."/>
            <person name="Brun Y."/>
            <person name="Cava F."/>
            <person name="Bulgheresi S."/>
            <person name="Veyrier F."/>
        </authorList>
    </citation>
    <scope>NUCLEOTIDE SEQUENCE [LARGE SCALE GENOMIC DNA]</scope>
    <source>
        <strain evidence="3 4">SN4</strain>
    </source>
</reference>
<evidence type="ECO:0000259" key="2">
    <source>
        <dbReference type="PROSITE" id="PS51208"/>
    </source>
</evidence>
<proteinExistence type="predicted"/>
<protein>
    <submittedName>
        <fullName evidence="3">Autotransporter domain-containing protein</fullName>
    </submittedName>
</protein>
<evidence type="ECO:0000313" key="4">
    <source>
        <dbReference type="Proteomes" id="UP000832011"/>
    </source>
</evidence>
<feature type="region of interest" description="Disordered" evidence="1">
    <location>
        <begin position="64"/>
        <end position="84"/>
    </location>
</feature>
<dbReference type="Gene3D" id="2.40.128.130">
    <property type="entry name" value="Autotransporter beta-domain"/>
    <property type="match status" value="1"/>
</dbReference>
<dbReference type="InterPro" id="IPR011050">
    <property type="entry name" value="Pectin_lyase_fold/virulence"/>
</dbReference>
<dbReference type="Proteomes" id="UP000832011">
    <property type="component" value="Chromosome"/>
</dbReference>
<organism evidence="3 4">
    <name type="scientific">Vitreoscilla massiliensis</name>
    <dbReference type="NCBI Taxonomy" id="1689272"/>
    <lineage>
        <taxon>Bacteria</taxon>
        <taxon>Pseudomonadati</taxon>
        <taxon>Pseudomonadota</taxon>
        <taxon>Betaproteobacteria</taxon>
        <taxon>Neisseriales</taxon>
        <taxon>Neisseriaceae</taxon>
        <taxon>Vitreoscilla</taxon>
    </lineage>
</organism>
<keyword evidence="4" id="KW-1185">Reference proteome</keyword>
<evidence type="ECO:0000256" key="1">
    <source>
        <dbReference type="SAM" id="MobiDB-lite"/>
    </source>
</evidence>
<feature type="domain" description="Autotransporter" evidence="2">
    <location>
        <begin position="877"/>
        <end position="1163"/>
    </location>
</feature>
<dbReference type="NCBIfam" id="TIGR01414">
    <property type="entry name" value="autotrans_barl"/>
    <property type="match status" value="1"/>
</dbReference>
<dbReference type="Pfam" id="PF03797">
    <property type="entry name" value="Autotransporter"/>
    <property type="match status" value="1"/>
</dbReference>
<evidence type="ECO:0000313" key="3">
    <source>
        <dbReference type="EMBL" id="UOO91318.1"/>
    </source>
</evidence>
<dbReference type="SUPFAM" id="SSF103515">
    <property type="entry name" value="Autotransporter"/>
    <property type="match status" value="1"/>
</dbReference>
<dbReference type="EMBL" id="CP091511">
    <property type="protein sequence ID" value="UOO91318.1"/>
    <property type="molecule type" value="Genomic_DNA"/>
</dbReference>
<dbReference type="InterPro" id="IPR036709">
    <property type="entry name" value="Autotransporte_beta_dom_sf"/>
</dbReference>
<dbReference type="InterPro" id="IPR006315">
    <property type="entry name" value="OM_autotransptr_brl_dom"/>
</dbReference>
<dbReference type="RefSeq" id="WP_082625553.1">
    <property type="nucleotide sequence ID" value="NZ_CP091511.1"/>
</dbReference>
<sequence>MEFWCKGNYIKGVSMELKQLAALLIAISALPNTTHAIETHILSNSDGREVFKVKFYQPEDGDFYPYGEDGDTQDDDSQDGPSPRSLTVLEKEKLLQAVQYWADIIQPATNGQAAVLNIGTHKIKGNAMAYSYPIDSASSKWLYEPSVLAALQGNPDSLSHKHAGADGYFFMGEADWDTEEYVPSLLPRTGKWDTYAVALHETAHTLGISTTAHINKKTMNMDTGYPNYQIYLGQLQALDDNDEPIWAMNQYTSHLYDDNDKQAKEGQIIICNGCIYDAEDVVDGFDLRKDQGYFKGQYVSEVLQGAMPGVPVKIGVFDAPPETGFVDDNLMSHSELKNSLMSHQRYRNYTTLMEAELALLQDLGYDIDRRNFYGYSIYGNGLSINNEHGFFKRNAAGTAYEQGQYNSSILGLGLHVYGSNNRIIQQADLLTVGAGAAGIRVDGENNILTIAPNTKIHANGLNGRGVMFAYGKNHQLIQQGEVEALGEQGIALSVDFGHNALGDAKEYRGSWIRTRVDEQGNTVNASKLLPELQGSLLKQVDISGRLAGKAAAIYISPNALVDHINVLAGASIQGDIVSEYNQKDEQNNTRTTTVHFGLDSDANGQALSTGNKQFQFVYNGNIKGTNNLILATEGGITSLNGQQQVIALTVAQDSVLGGNGTYVLTPSQHGKFSNNGTLAPGNSIGKISIDGDFSQSPTGTLLMEVDDQGQHDVLSVTGAVNASGQLSLQPLAGWYGAEWRVNSTDMLQFTHANTGQLLLNNTVFSPSLQLQAAATGAQQWQFSIKRADDAYSRYAIDNNSRNVGMALSNIASSPSAPMKKLLSTLDFSAANGADIQTALPQLSPQSYSMLLSHGLKQEQRYSEALLGTSMRSLQMSPDWDEQRIFVLPLAFDTSFNQRDNQLAYDSSGSGMLLGAETDVQDRAWNMGVHAALSKSDLDGKSFNVAGKAQSYGLGVHARYAPLENQGMWVNGLLRLSYHQDELKRNVHFADYGTQHTGKRSGWNGVAAARGGYQFALNEHMGIGPMLMLDYAHLQRSAETENGQQDTRLQVDAVHANSLQAGLGVAANWEQTYSEHHRLQAQAALNWKHELLDGDVTQVARFEAAPTVSFASSNRIGNRNALNLQAAVQYQVNSQFELGARLSQDWYGSGGRDLAGAVSAVWHFK</sequence>
<gene>
    <name evidence="3" type="ORF">LVJ82_01845</name>
</gene>
<dbReference type="SMART" id="SM00869">
    <property type="entry name" value="Autotransporter"/>
    <property type="match status" value="1"/>
</dbReference>
<dbReference type="InterPro" id="IPR005546">
    <property type="entry name" value="Autotransporte_beta"/>
</dbReference>
<name>A0ABY4E7K6_9NEIS</name>
<dbReference type="SUPFAM" id="SSF51126">
    <property type="entry name" value="Pectin lyase-like"/>
    <property type="match status" value="1"/>
</dbReference>